<evidence type="ECO:0000259" key="1">
    <source>
        <dbReference type="Pfam" id="PF01408"/>
    </source>
</evidence>
<dbReference type="InterPro" id="IPR019546">
    <property type="entry name" value="TAT_signal_bac_arc"/>
</dbReference>
<keyword evidence="2" id="KW-0560">Oxidoreductase</keyword>
<dbReference type="SUPFAM" id="SSF55347">
    <property type="entry name" value="Glyceraldehyde-3-phosphate dehydrogenase-like, C-terminal domain"/>
    <property type="match status" value="1"/>
</dbReference>
<dbReference type="InterPro" id="IPR006311">
    <property type="entry name" value="TAT_signal"/>
</dbReference>
<dbReference type="InterPro" id="IPR036291">
    <property type="entry name" value="NAD(P)-bd_dom_sf"/>
</dbReference>
<protein>
    <submittedName>
        <fullName evidence="2">Myo-inositol 2-dehydrogenase</fullName>
        <ecNumber evidence="2">1.1.1.18</ecNumber>
    </submittedName>
</protein>
<dbReference type="SUPFAM" id="SSF51735">
    <property type="entry name" value="NAD(P)-binding Rossmann-fold domains"/>
    <property type="match status" value="1"/>
</dbReference>
<dbReference type="EMBL" id="UOEP01000014">
    <property type="protein sequence ID" value="VAW12953.1"/>
    <property type="molecule type" value="Genomic_DNA"/>
</dbReference>
<feature type="domain" description="Gfo/Idh/MocA-like oxidoreductase N-terminal" evidence="1">
    <location>
        <begin position="41"/>
        <end position="167"/>
    </location>
</feature>
<dbReference type="PROSITE" id="PS51318">
    <property type="entry name" value="TAT"/>
    <property type="match status" value="1"/>
</dbReference>
<dbReference type="InterPro" id="IPR050463">
    <property type="entry name" value="Gfo/Idh/MocA_oxidrdct_glycsds"/>
</dbReference>
<dbReference type="GO" id="GO:0000166">
    <property type="term" value="F:nucleotide binding"/>
    <property type="evidence" value="ECO:0007669"/>
    <property type="project" value="InterPro"/>
</dbReference>
<dbReference type="Gene3D" id="3.40.50.720">
    <property type="entry name" value="NAD(P)-binding Rossmann-like Domain"/>
    <property type="match status" value="1"/>
</dbReference>
<gene>
    <name evidence="2" type="ORF">MNBD_BACTEROID01-943</name>
</gene>
<dbReference type="Pfam" id="PF01408">
    <property type="entry name" value="GFO_IDH_MocA"/>
    <property type="match status" value="1"/>
</dbReference>
<accession>A0A3B0TA52</accession>
<reference evidence="2" key="1">
    <citation type="submission" date="2018-06" db="EMBL/GenBank/DDBJ databases">
        <authorList>
            <person name="Zhirakovskaya E."/>
        </authorList>
    </citation>
    <scope>NUCLEOTIDE SEQUENCE</scope>
</reference>
<organism evidence="2">
    <name type="scientific">hydrothermal vent metagenome</name>
    <dbReference type="NCBI Taxonomy" id="652676"/>
    <lineage>
        <taxon>unclassified sequences</taxon>
        <taxon>metagenomes</taxon>
        <taxon>ecological metagenomes</taxon>
    </lineage>
</organism>
<evidence type="ECO:0000313" key="2">
    <source>
        <dbReference type="EMBL" id="VAW12953.1"/>
    </source>
</evidence>
<dbReference type="Gene3D" id="3.30.360.10">
    <property type="entry name" value="Dihydrodipicolinate Reductase, domain 2"/>
    <property type="match status" value="1"/>
</dbReference>
<dbReference type="PANTHER" id="PTHR43818:SF5">
    <property type="entry name" value="OXIDOREDUCTASE FAMILY PROTEIN"/>
    <property type="match status" value="1"/>
</dbReference>
<sequence length="450" mass="50734">MDNSRRIFLKKSAVGAAGIAIGGIGMPAKSYGSILGANDKIRVGILGFSNRFKNSLGPAFLKYAKEMNFEFVNICDLWSRRRKEGQEWYKKMTGGDIETSRNSDELWDQETDAVIISTADFQHALLLAEAVNAGCDVYCEKPFAETMDDAITGLKAAKKTGKVIQIGSQRRSGANYHAAHDYIQSGKFGKTIMVEMTWNVNQPGRWRRPELIKQVKESDTDWKRYLMNRPYEPWDPRKYLEYRLFWPYSSGIPGQWMSHQIDTVHWFLHLPHPRSAVANGGIYMWKDGRRNFDTMTAVFDYGPLNNPDEGFQVLYSSRQTNSSGGIKEWYFSNGGKLDLATNKVNSDGGLTERHAKAMGMKPFLLDEFDLPQMQVVAGANTGADPLTNAHMKNWMDCVRDNNVKTNAPVEAGYQHSIANIMVTAALHTGQRATFDAEMQQVMAKGKPFKY</sequence>
<name>A0A3B0TA52_9ZZZZ</name>
<dbReference type="EC" id="1.1.1.18" evidence="2"/>
<dbReference type="GO" id="GO:0050112">
    <property type="term" value="F:inositol 2-dehydrogenase (NAD+) activity"/>
    <property type="evidence" value="ECO:0007669"/>
    <property type="project" value="UniProtKB-EC"/>
</dbReference>
<dbReference type="PANTHER" id="PTHR43818">
    <property type="entry name" value="BCDNA.GH03377"/>
    <property type="match status" value="1"/>
</dbReference>
<proteinExistence type="predicted"/>
<dbReference type="InterPro" id="IPR000683">
    <property type="entry name" value="Gfo/Idh/MocA-like_OxRdtase_N"/>
</dbReference>
<dbReference type="AlphaFoldDB" id="A0A3B0TA52"/>
<dbReference type="NCBIfam" id="TIGR01409">
    <property type="entry name" value="TAT_signal_seq"/>
    <property type="match status" value="1"/>
</dbReference>